<organism evidence="3 4">
    <name type="scientific">Helobdella robusta</name>
    <name type="common">Californian leech</name>
    <dbReference type="NCBI Taxonomy" id="6412"/>
    <lineage>
        <taxon>Eukaryota</taxon>
        <taxon>Metazoa</taxon>
        <taxon>Spiralia</taxon>
        <taxon>Lophotrochozoa</taxon>
        <taxon>Annelida</taxon>
        <taxon>Clitellata</taxon>
        <taxon>Hirudinea</taxon>
        <taxon>Rhynchobdellida</taxon>
        <taxon>Glossiphoniidae</taxon>
        <taxon>Helobdella</taxon>
    </lineage>
</organism>
<evidence type="ECO:0000256" key="1">
    <source>
        <dbReference type="SAM" id="SignalP"/>
    </source>
</evidence>
<reference evidence="3" key="3">
    <citation type="submission" date="2015-06" db="UniProtKB">
        <authorList>
            <consortium name="EnsemblMetazoa"/>
        </authorList>
    </citation>
    <scope>IDENTIFICATION</scope>
</reference>
<sequence>MFSKLFTFLMVCCVRLSLSSLPNFAIENDEDTPTKQPSPLFHLPAADYNRQDAIEPRVNYDTDYDYMAGNLSTQRQRNLLHHRKRHKSTSQSYDNVEKQKFLRLFAKKLLRRPFEVKYSNKSHAFINDNYYPKLIKILHELNKNDTLIELEDKHLPGIVGEDTEEAKEFSDPVLNRERKGSENQISNIAFDTNNHRFQIFNVTPCLNISHVFIYPSYRRVTNVLDISLSEGFQFHLENCAYAATLASMAKTFVTDVVNNLVIDVLFLHNFIILAYHNPDSSVPELSIDSKIFHEFGAASVFDACFADTNVAASGFVTGTDIFASCLSHHNVNSTHLPKLHSWNGSRLESFGELLQLTLVTLPQKPLPVFFPSSHNSLLLLQTGLYRCSKKFFRRMLALSISSQSHGLQSQLSNIAFNTNNQSFSNIQCHSMSQYLARFHLPVLSTRHERPRYLAACQKVSVLS</sequence>
<evidence type="ECO:0000313" key="3">
    <source>
        <dbReference type="EnsemblMetazoa" id="HelroP169352"/>
    </source>
</evidence>
<dbReference type="KEGG" id="hro:HELRODRAFT_169352"/>
<dbReference type="GeneID" id="20202788"/>
<dbReference type="Proteomes" id="UP000015101">
    <property type="component" value="Unassembled WGS sequence"/>
</dbReference>
<feature type="signal peptide" evidence="1">
    <location>
        <begin position="1"/>
        <end position="19"/>
    </location>
</feature>
<dbReference type="CTD" id="20202788"/>
<evidence type="ECO:0000313" key="2">
    <source>
        <dbReference type="EMBL" id="ESO08496.1"/>
    </source>
</evidence>
<reference evidence="2 4" key="2">
    <citation type="journal article" date="2013" name="Nature">
        <title>Insights into bilaterian evolution from three spiralian genomes.</title>
        <authorList>
            <person name="Simakov O."/>
            <person name="Marletaz F."/>
            <person name="Cho S.J."/>
            <person name="Edsinger-Gonzales E."/>
            <person name="Havlak P."/>
            <person name="Hellsten U."/>
            <person name="Kuo D.H."/>
            <person name="Larsson T."/>
            <person name="Lv J."/>
            <person name="Arendt D."/>
            <person name="Savage R."/>
            <person name="Osoegawa K."/>
            <person name="de Jong P."/>
            <person name="Grimwood J."/>
            <person name="Chapman J.A."/>
            <person name="Shapiro H."/>
            <person name="Aerts A."/>
            <person name="Otillar R.P."/>
            <person name="Terry A.Y."/>
            <person name="Boore J.L."/>
            <person name="Grigoriev I.V."/>
            <person name="Lindberg D.R."/>
            <person name="Seaver E.C."/>
            <person name="Weisblat D.A."/>
            <person name="Putnam N.H."/>
            <person name="Rokhsar D.S."/>
        </authorList>
    </citation>
    <scope>NUCLEOTIDE SEQUENCE</scope>
</reference>
<dbReference type="HOGENOM" id="CLU_590907_0_0_1"/>
<proteinExistence type="predicted"/>
<accession>T1F1T8</accession>
<protein>
    <submittedName>
        <fullName evidence="2 3">Uncharacterized protein</fullName>
    </submittedName>
</protein>
<dbReference type="AlphaFoldDB" id="T1F1T8"/>
<dbReference type="EnsemblMetazoa" id="HelroT169352">
    <property type="protein sequence ID" value="HelroP169352"/>
    <property type="gene ID" value="HelroG169352"/>
</dbReference>
<feature type="chain" id="PRO_5010980222" evidence="1">
    <location>
        <begin position="20"/>
        <end position="463"/>
    </location>
</feature>
<keyword evidence="1" id="KW-0732">Signal</keyword>
<dbReference type="EMBL" id="KB096080">
    <property type="protein sequence ID" value="ESO08496.1"/>
    <property type="molecule type" value="Genomic_DNA"/>
</dbReference>
<name>T1F1T8_HELRO</name>
<dbReference type="RefSeq" id="XP_009013426.1">
    <property type="nucleotide sequence ID" value="XM_009015178.1"/>
</dbReference>
<dbReference type="InParanoid" id="T1F1T8"/>
<gene>
    <name evidence="3" type="primary">20202788</name>
    <name evidence="2" type="ORF">HELRODRAFT_169352</name>
</gene>
<dbReference type="EMBL" id="AMQM01003270">
    <property type="status" value="NOT_ANNOTATED_CDS"/>
    <property type="molecule type" value="Genomic_DNA"/>
</dbReference>
<reference evidence="4" key="1">
    <citation type="submission" date="2012-12" db="EMBL/GenBank/DDBJ databases">
        <authorList>
            <person name="Hellsten U."/>
            <person name="Grimwood J."/>
            <person name="Chapman J.A."/>
            <person name="Shapiro H."/>
            <person name="Aerts A."/>
            <person name="Otillar R.P."/>
            <person name="Terry A.Y."/>
            <person name="Boore J.L."/>
            <person name="Simakov O."/>
            <person name="Marletaz F."/>
            <person name="Cho S.-J."/>
            <person name="Edsinger-Gonzales E."/>
            <person name="Havlak P."/>
            <person name="Kuo D.-H."/>
            <person name="Larsson T."/>
            <person name="Lv J."/>
            <person name="Arendt D."/>
            <person name="Savage R."/>
            <person name="Osoegawa K."/>
            <person name="de Jong P."/>
            <person name="Lindberg D.R."/>
            <person name="Seaver E.C."/>
            <person name="Weisblat D.A."/>
            <person name="Putnam N.H."/>
            <person name="Grigoriev I.V."/>
            <person name="Rokhsar D.S."/>
        </authorList>
    </citation>
    <scope>NUCLEOTIDE SEQUENCE</scope>
</reference>
<evidence type="ECO:0000313" key="4">
    <source>
        <dbReference type="Proteomes" id="UP000015101"/>
    </source>
</evidence>
<keyword evidence="4" id="KW-1185">Reference proteome</keyword>